<reference evidence="3" key="1">
    <citation type="submission" date="2010-08" db="EMBL/GenBank/DDBJ databases">
        <authorList>
            <consortium name="Caenorhabditis japonica Sequencing Consortium"/>
            <person name="Wilson R.K."/>
        </authorList>
    </citation>
    <scope>NUCLEOTIDE SEQUENCE [LARGE SCALE GENOMIC DNA]</scope>
    <source>
        <strain evidence="3">DF5081</strain>
    </source>
</reference>
<evidence type="ECO:0000256" key="1">
    <source>
        <dbReference type="SAM" id="MobiDB-lite"/>
    </source>
</evidence>
<sequence length="108" mass="11287">MLIHAEKEQLITIIIGVYVCMYACLQVQSHNGSASNHAPTIVVSEKQQQLGLSSSSGSSSSTMATGDTGGHVAVSCRANEGKINGLRSDGWNSERSNNVSLGGVFICC</sequence>
<proteinExistence type="predicted"/>
<feature type="compositionally biased region" description="Low complexity" evidence="1">
    <location>
        <begin position="50"/>
        <end position="61"/>
    </location>
</feature>
<protein>
    <submittedName>
        <fullName evidence="2">Uncharacterized protein</fullName>
    </submittedName>
</protein>
<dbReference type="AlphaFoldDB" id="A0A8R1IHL3"/>
<reference evidence="2" key="2">
    <citation type="submission" date="2022-06" db="UniProtKB">
        <authorList>
            <consortium name="EnsemblMetazoa"/>
        </authorList>
    </citation>
    <scope>IDENTIFICATION</scope>
    <source>
        <strain evidence="2">DF5081</strain>
    </source>
</reference>
<accession>A0A8R1IHL3</accession>
<dbReference type="Proteomes" id="UP000005237">
    <property type="component" value="Unassembled WGS sequence"/>
</dbReference>
<evidence type="ECO:0000313" key="2">
    <source>
        <dbReference type="EnsemblMetazoa" id="CJA31507.1"/>
    </source>
</evidence>
<evidence type="ECO:0000313" key="3">
    <source>
        <dbReference type="Proteomes" id="UP000005237"/>
    </source>
</evidence>
<dbReference type="EnsemblMetazoa" id="CJA31507.1">
    <property type="protein sequence ID" value="CJA31507.1"/>
    <property type="gene ID" value="WBGene00207354"/>
</dbReference>
<feature type="region of interest" description="Disordered" evidence="1">
    <location>
        <begin position="50"/>
        <end position="72"/>
    </location>
</feature>
<organism evidence="2 3">
    <name type="scientific">Caenorhabditis japonica</name>
    <dbReference type="NCBI Taxonomy" id="281687"/>
    <lineage>
        <taxon>Eukaryota</taxon>
        <taxon>Metazoa</taxon>
        <taxon>Ecdysozoa</taxon>
        <taxon>Nematoda</taxon>
        <taxon>Chromadorea</taxon>
        <taxon>Rhabditida</taxon>
        <taxon>Rhabditina</taxon>
        <taxon>Rhabditomorpha</taxon>
        <taxon>Rhabditoidea</taxon>
        <taxon>Rhabditidae</taxon>
        <taxon>Peloderinae</taxon>
        <taxon>Caenorhabditis</taxon>
    </lineage>
</organism>
<keyword evidence="3" id="KW-1185">Reference proteome</keyword>
<name>A0A8R1IHL3_CAEJA</name>